<evidence type="ECO:0000313" key="1">
    <source>
        <dbReference type="EMBL" id="MEY8245706.1"/>
    </source>
</evidence>
<dbReference type="Proteomes" id="UP001565200">
    <property type="component" value="Unassembled WGS sequence"/>
</dbReference>
<protein>
    <recommendedName>
        <fullName evidence="3">Outer membrane protein beta-barrel domain-containing protein</fullName>
    </recommendedName>
</protein>
<accession>A0ABV4CYJ2</accession>
<comment type="caution">
    <text evidence="1">The sequence shown here is derived from an EMBL/GenBank/DDBJ whole genome shotgun (WGS) entry which is preliminary data.</text>
</comment>
<gene>
    <name evidence="1" type="ORF">AAK873_08795</name>
</gene>
<evidence type="ECO:0000313" key="2">
    <source>
        <dbReference type="Proteomes" id="UP001565200"/>
    </source>
</evidence>
<name>A0ABV4CYJ2_9BACT</name>
<dbReference type="EMBL" id="JBCLPP010000022">
    <property type="protein sequence ID" value="MEY8245706.1"/>
    <property type="molecule type" value="Genomic_DNA"/>
</dbReference>
<proteinExistence type="predicted"/>
<dbReference type="SUPFAM" id="SSF56935">
    <property type="entry name" value="Porins"/>
    <property type="match status" value="1"/>
</dbReference>
<keyword evidence="2" id="KW-1185">Reference proteome</keyword>
<evidence type="ECO:0008006" key="3">
    <source>
        <dbReference type="Google" id="ProtNLM"/>
    </source>
</evidence>
<organism evidence="1 2">
    <name type="scientific">Heminiphilus faecis</name>
    <dbReference type="NCBI Taxonomy" id="2601703"/>
    <lineage>
        <taxon>Bacteria</taxon>
        <taxon>Pseudomonadati</taxon>
        <taxon>Bacteroidota</taxon>
        <taxon>Bacteroidia</taxon>
        <taxon>Bacteroidales</taxon>
        <taxon>Muribaculaceae</taxon>
        <taxon>Heminiphilus</taxon>
    </lineage>
</organism>
<sequence>MVLVDSIEKPAYDVFNLQHIRFDRMEIVHNPTGKYQGYDVLINFHTKENYEGYEGYVFHNNMLHFNKYNNSTLNVDNENASFAYTKNKWNIYARGNYYWGTGCYDIWTDKKYLFSGLEEKVIPNPDGSRNTTGYEWKAAGYVSVDYTIDPKSSISAVYTYNGDGNRSYYDRHIQRRLPSANIDDIVHRDERTYRKGEEHSLGLFYRNSRGQVKFDTDFNYRYLPSSFRNSVADDGTIDVHNRFRDRMNLTRLRLSAYIESKDQSLIFEWGYENNWKKYERIGYENNERLNTNSYLRNRFYLGFGYFRDKINIQIAPWIEAVHLKSNGESENQFPVGATAMFFYRLTRQNWMRLTYTCSTSYPDQGQSSEWGYFSEPYVWNGGNPFLKSSVNHNVSYWIDLFSCFNFQCGYTFNPDKFTTVGEVREGILPSGQHGKYVAFTAQNSRFNKVWTSVSFTKRFKRDFLYKADASIYHTKASWGDFSNSGNGYTFRTSLNYYNTPVRMNFNVVYEYNRVLIPAPQSLTKTGVEWPAISISKYWLKNNALETSLSYGGFFRMFNGDSRTWLKNPALESYKLDHGTARQGQRLTISLTYRFSGGKSVRQYNRSLSTEQ</sequence>
<dbReference type="RefSeq" id="WP_369863502.1">
    <property type="nucleotide sequence ID" value="NZ_JBCLPP010000022.1"/>
</dbReference>
<reference evidence="1 2" key="1">
    <citation type="submission" date="2024-03" db="EMBL/GenBank/DDBJ databases">
        <title>Mouse gut bacterial collection (mGBC) of GemPharmatech.</title>
        <authorList>
            <person name="He Y."/>
            <person name="Dong L."/>
            <person name="Wu D."/>
            <person name="Gao X."/>
            <person name="Lin Z."/>
        </authorList>
    </citation>
    <scope>NUCLEOTIDE SEQUENCE [LARGE SCALE GENOMIC DNA]</scope>
    <source>
        <strain evidence="1 2">54-13</strain>
    </source>
</reference>